<dbReference type="GO" id="GO:0016740">
    <property type="term" value="F:transferase activity"/>
    <property type="evidence" value="ECO:0007669"/>
    <property type="project" value="UniProtKB-KW"/>
</dbReference>
<reference evidence="1 2" key="1">
    <citation type="submission" date="2018-12" db="EMBL/GenBank/DDBJ databases">
        <authorList>
            <consortium name="Pathogen Informatics"/>
        </authorList>
    </citation>
    <scope>NUCLEOTIDE SEQUENCE [LARGE SCALE GENOMIC DNA]</scope>
    <source>
        <strain evidence="1 2">NCTC8284</strain>
    </source>
</reference>
<proteinExistence type="predicted"/>
<dbReference type="AlphaFoldDB" id="A0A3S4XZU5"/>
<protein>
    <submittedName>
        <fullName evidence="1">Glycosyl transferase, family 9 protein</fullName>
    </submittedName>
</protein>
<dbReference type="Proteomes" id="UP000278733">
    <property type="component" value="Chromosome"/>
</dbReference>
<evidence type="ECO:0000313" key="2">
    <source>
        <dbReference type="Proteomes" id="UP000278733"/>
    </source>
</evidence>
<dbReference type="EMBL" id="LR134405">
    <property type="protein sequence ID" value="VEH65628.1"/>
    <property type="molecule type" value="Genomic_DNA"/>
</dbReference>
<dbReference type="SUPFAM" id="SSF53756">
    <property type="entry name" value="UDP-Glycosyltransferase/glycogen phosphorylase"/>
    <property type="match status" value="1"/>
</dbReference>
<dbReference type="KEGG" id="rpne:NCTC8284_00773"/>
<accession>A0A3S4XZU5</accession>
<name>A0A3S4XZU5_9PAST</name>
<dbReference type="Gene3D" id="3.40.50.2000">
    <property type="entry name" value="Glycogen Phosphorylase B"/>
    <property type="match status" value="1"/>
</dbReference>
<sequence>MISFFSNTHNAKLAWKSGIKYRLAPATKLVQFLYNHRLTQRRSRSEKSEAEYNQDLVRAFLKKYNMPIVEPKPPYLAFDKSAVENQRVFLQKT</sequence>
<organism evidence="1 2">
    <name type="scientific">Rodentibacter pneumotropicus</name>
    <dbReference type="NCBI Taxonomy" id="758"/>
    <lineage>
        <taxon>Bacteria</taxon>
        <taxon>Pseudomonadati</taxon>
        <taxon>Pseudomonadota</taxon>
        <taxon>Gammaproteobacteria</taxon>
        <taxon>Pasteurellales</taxon>
        <taxon>Pasteurellaceae</taxon>
        <taxon>Rodentibacter</taxon>
    </lineage>
</organism>
<gene>
    <name evidence="1" type="ORF">NCTC8284_00773</name>
</gene>
<evidence type="ECO:0000313" key="1">
    <source>
        <dbReference type="EMBL" id="VEH65628.1"/>
    </source>
</evidence>
<keyword evidence="1" id="KW-0808">Transferase</keyword>